<reference evidence="2 3" key="1">
    <citation type="submission" date="2023-03" db="EMBL/GenBank/DDBJ databases">
        <title>Bacillus Genome Sequencing.</title>
        <authorList>
            <person name="Dunlap C."/>
        </authorList>
    </citation>
    <scope>NUCLEOTIDE SEQUENCE [LARGE SCALE GENOMIC DNA]</scope>
    <source>
        <strain evidence="2 3">NRS-1351</strain>
    </source>
</reference>
<feature type="chain" id="PRO_5045530047" description="DUF4367 domain-containing protein" evidence="1">
    <location>
        <begin position="24"/>
        <end position="260"/>
    </location>
</feature>
<accession>A0ABU6DGW6</accession>
<feature type="signal peptide" evidence="1">
    <location>
        <begin position="1"/>
        <end position="23"/>
    </location>
</feature>
<name>A0ABU6DGW6_9BACL</name>
<proteinExistence type="predicted"/>
<keyword evidence="3" id="KW-1185">Reference proteome</keyword>
<dbReference type="PROSITE" id="PS51257">
    <property type="entry name" value="PROKAR_LIPOPROTEIN"/>
    <property type="match status" value="1"/>
</dbReference>
<dbReference type="EMBL" id="JAROBY010000041">
    <property type="protein sequence ID" value="MEB4797007.1"/>
    <property type="molecule type" value="Genomic_DNA"/>
</dbReference>
<gene>
    <name evidence="2" type="ORF">P5G65_24200</name>
</gene>
<dbReference type="RefSeq" id="WP_127458033.1">
    <property type="nucleotide sequence ID" value="NZ_JAROBY010000041.1"/>
</dbReference>
<evidence type="ECO:0008006" key="4">
    <source>
        <dbReference type="Google" id="ProtNLM"/>
    </source>
</evidence>
<evidence type="ECO:0000256" key="1">
    <source>
        <dbReference type="SAM" id="SignalP"/>
    </source>
</evidence>
<keyword evidence="1" id="KW-0732">Signal</keyword>
<organism evidence="2 3">
    <name type="scientific">Paenibacillus chondroitinus</name>
    <dbReference type="NCBI Taxonomy" id="59842"/>
    <lineage>
        <taxon>Bacteria</taxon>
        <taxon>Bacillati</taxon>
        <taxon>Bacillota</taxon>
        <taxon>Bacilli</taxon>
        <taxon>Bacillales</taxon>
        <taxon>Paenibacillaceae</taxon>
        <taxon>Paenibacillus</taxon>
    </lineage>
</organism>
<evidence type="ECO:0000313" key="2">
    <source>
        <dbReference type="EMBL" id="MEB4797007.1"/>
    </source>
</evidence>
<sequence>MKIKNIASSLSIVVMSLFILLQGCDSNRTNLSQTNSPVPSSENTDIGKNSSITLKEIIGNEASREQKQTPDEAVINQIQWKMSNDKIISASKQNIIGSSTFGKNSLVITKLPETTLQWYNFVILTNKDQKWDLSGVIDMPIAKTLNNDKRGLALPMEEFATASLARGGSAKNDIWAFANDNKYVVIGKYPREPIEPDSGTDNLILGERKAWIKTEVKNSFIFYFDKEYLVWISGNLTKDEMINLVNSFPPVETEKFPIAN</sequence>
<comment type="caution">
    <text evidence="2">The sequence shown here is derived from an EMBL/GenBank/DDBJ whole genome shotgun (WGS) entry which is preliminary data.</text>
</comment>
<evidence type="ECO:0000313" key="3">
    <source>
        <dbReference type="Proteomes" id="UP001355653"/>
    </source>
</evidence>
<protein>
    <recommendedName>
        <fullName evidence="4">DUF4367 domain-containing protein</fullName>
    </recommendedName>
</protein>
<dbReference type="Proteomes" id="UP001355653">
    <property type="component" value="Unassembled WGS sequence"/>
</dbReference>